<name>A0A1T4PBR5_9FIRM</name>
<dbReference type="InterPro" id="IPR008965">
    <property type="entry name" value="CBM2/CBM3_carb-bd_dom_sf"/>
</dbReference>
<keyword evidence="2" id="KW-1133">Transmembrane helix</keyword>
<dbReference type="SUPFAM" id="SSF49384">
    <property type="entry name" value="Carbohydrate-binding domain"/>
    <property type="match status" value="1"/>
</dbReference>
<feature type="transmembrane region" description="Helical" evidence="2">
    <location>
        <begin position="456"/>
        <end position="477"/>
    </location>
</feature>
<evidence type="ECO:0000313" key="4">
    <source>
        <dbReference type="EMBL" id="SJZ89015.1"/>
    </source>
</evidence>
<evidence type="ECO:0000256" key="1">
    <source>
        <dbReference type="SAM" id="MobiDB-lite"/>
    </source>
</evidence>
<organism evidence="4 5">
    <name type="scientific">Eubacterium ruminantium</name>
    <dbReference type="NCBI Taxonomy" id="42322"/>
    <lineage>
        <taxon>Bacteria</taxon>
        <taxon>Bacillati</taxon>
        <taxon>Bacillota</taxon>
        <taxon>Clostridia</taxon>
        <taxon>Eubacteriales</taxon>
        <taxon>Eubacteriaceae</taxon>
        <taxon>Eubacterium</taxon>
    </lineage>
</organism>
<dbReference type="EMBL" id="FUXA01000011">
    <property type="protein sequence ID" value="SJZ89015.1"/>
    <property type="molecule type" value="Genomic_DNA"/>
</dbReference>
<sequence>MKTNLKKITALIMAFLVMSVTVFGISKSNVHAAGIYLSLSFSASEVSIGDEVYVTVSASSDEYFSCDINVGYDSGVLEFVGNSFGSGTTINISGTSGSGTLTFRAIASGSAYVYTSSDGYNLDGESVDISDQGAYIYVGSDETTEETTEETEETTEETTEEKSEEKTTEEDKDKSKDCSLISIRLGDGTLHPEFDSETTSYSVELKEGTKSLDITALVNDEKSTYYVDGNENLSEGENTISIVVTAENGAYRTYTIYATVGKADDTKVDFKVDGKKYELVDKEDISIEVPKDFKETDVIYKKKKISGYASPNKLVKIICLKNDKDEQAWFIIGNNDSISKYVEHKGSNLRLIFTEKPENVQVPKGFSAKKIDIDKNSSDVYVSDKDNSFYLVYAINLDDQEGWYLYDSLEGTYVRYADISENEVKATPDEPKTIIVEKTVPAQEKGFFTKKTLKKLIWVMAGMFIALCILCIVLFFINNNLSKKLKKVERSLKGGKNSDKGKVSNKESKENQKDSKKEKNTQQNGEEIVSKAVIPTEGTEVSEDANEAEAYDNYADESEYADNNVEYNDDQAYDNNPEYSEEGYTEGGYSEEGYSEDGYAEGQEYSEEGYSENGYSEDDYEAESDAAVYNYDQNYQDEYAGEEGAYSDSEYSEDGDGEDYSEEEYADSAVSEAEYETYDDAVLDEADYQEEVSEQDGYTGNASFERNIPNAGDTGYFENPFNITRKAEKPSVSYSFKQYDGGVTGNIEVSEVAAASEVTNSSGIVNMDSAPLYANVQKKDIGGITGCIFTTTEIGGVNASGVMDDAPTFETKGIVLEEAIDNNSNVNVPPAQEISSREEAMRKRPYGIDSAFDVVDEKDYNPSKADQNTVEKVEIIHKPNVEETNTLNAAAAAFANIKKSVEESEDEEVSNDIPDNDEDIVFPTMHSDE</sequence>
<dbReference type="GO" id="GO:0030246">
    <property type="term" value="F:carbohydrate binding"/>
    <property type="evidence" value="ECO:0007669"/>
    <property type="project" value="InterPro"/>
</dbReference>
<evidence type="ECO:0000259" key="3">
    <source>
        <dbReference type="Pfam" id="PF12733"/>
    </source>
</evidence>
<feature type="compositionally biased region" description="Acidic residues" evidence="1">
    <location>
        <begin position="903"/>
        <end position="920"/>
    </location>
</feature>
<accession>A0A1T4PBR5</accession>
<feature type="compositionally biased region" description="Acidic residues" evidence="1">
    <location>
        <begin position="593"/>
        <end position="624"/>
    </location>
</feature>
<evidence type="ECO:0000256" key="2">
    <source>
        <dbReference type="SAM" id="Phobius"/>
    </source>
</evidence>
<feature type="domain" description="Cadherin-like beta-sandwich-like" evidence="3">
    <location>
        <begin position="192"/>
        <end position="259"/>
    </location>
</feature>
<feature type="compositionally biased region" description="Acidic residues" evidence="1">
    <location>
        <begin position="650"/>
        <end position="666"/>
    </location>
</feature>
<protein>
    <submittedName>
        <fullName evidence="4">Cadherin-like beta sandwich domain-containing protein</fullName>
    </submittedName>
</protein>
<dbReference type="Proteomes" id="UP000189857">
    <property type="component" value="Unassembled WGS sequence"/>
</dbReference>
<dbReference type="CDD" id="cd08547">
    <property type="entry name" value="Type_II_cohesin"/>
    <property type="match status" value="1"/>
</dbReference>
<feature type="compositionally biased region" description="Basic and acidic residues" evidence="1">
    <location>
        <begin position="160"/>
        <end position="174"/>
    </location>
</feature>
<dbReference type="InterPro" id="IPR025883">
    <property type="entry name" value="Cadherin-like_domain"/>
</dbReference>
<feature type="compositionally biased region" description="Acidic residues" evidence="1">
    <location>
        <begin position="142"/>
        <end position="159"/>
    </location>
</feature>
<dbReference type="Pfam" id="PF12733">
    <property type="entry name" value="Cadherin-like"/>
    <property type="match status" value="1"/>
</dbReference>
<dbReference type="OrthoDB" id="2020989at2"/>
<evidence type="ECO:0000313" key="5">
    <source>
        <dbReference type="Proteomes" id="UP000189857"/>
    </source>
</evidence>
<gene>
    <name evidence="4" type="ORF">SAMN02745110_01931</name>
</gene>
<reference evidence="4 5" key="1">
    <citation type="submission" date="2017-02" db="EMBL/GenBank/DDBJ databases">
        <authorList>
            <person name="Peterson S.W."/>
        </authorList>
    </citation>
    <scope>NUCLEOTIDE SEQUENCE [LARGE SCALE GENOMIC DNA]</scope>
    <source>
        <strain evidence="4 5">ATCC 17233</strain>
    </source>
</reference>
<feature type="region of interest" description="Disordered" evidence="1">
    <location>
        <begin position="140"/>
        <end position="174"/>
    </location>
</feature>
<dbReference type="AlphaFoldDB" id="A0A1T4PBR5"/>
<keyword evidence="2" id="KW-0812">Transmembrane</keyword>
<feature type="compositionally biased region" description="Basic and acidic residues" evidence="1">
    <location>
        <begin position="493"/>
        <end position="520"/>
    </location>
</feature>
<proteinExistence type="predicted"/>
<keyword evidence="2" id="KW-0472">Membrane</keyword>
<feature type="region of interest" description="Disordered" evidence="1">
    <location>
        <begin position="566"/>
        <end position="669"/>
    </location>
</feature>
<feature type="region of interest" description="Disordered" evidence="1">
    <location>
        <begin position="493"/>
        <end position="547"/>
    </location>
</feature>
<keyword evidence="5" id="KW-1185">Reference proteome</keyword>
<dbReference type="RefSeq" id="WP_078787744.1">
    <property type="nucleotide sequence ID" value="NZ_FMTO01000010.1"/>
</dbReference>
<feature type="region of interest" description="Disordered" evidence="1">
    <location>
        <begin position="901"/>
        <end position="929"/>
    </location>
</feature>